<comment type="caution">
    <text evidence="5">The sequence shown here is derived from an EMBL/GenBank/DDBJ whole genome shotgun (WGS) entry which is preliminary data.</text>
</comment>
<proteinExistence type="inferred from homology"/>
<evidence type="ECO:0000259" key="4">
    <source>
        <dbReference type="Pfam" id="PF13399"/>
    </source>
</evidence>
<accession>A0A937FKN2</accession>
<gene>
    <name evidence="5" type="ORF">JK634_19795</name>
</gene>
<feature type="domain" description="LytR/CpsA/Psr regulator C-terminal" evidence="4">
    <location>
        <begin position="335"/>
        <end position="418"/>
    </location>
</feature>
<dbReference type="InterPro" id="IPR004474">
    <property type="entry name" value="LytR_CpsA_psr"/>
</dbReference>
<protein>
    <submittedName>
        <fullName evidence="5">LCP family protein</fullName>
    </submittedName>
</protein>
<name>A0A937FKN2_9CLOT</name>
<feature type="transmembrane region" description="Helical" evidence="2">
    <location>
        <begin position="24"/>
        <end position="47"/>
    </location>
</feature>
<keyword evidence="6" id="KW-1185">Reference proteome</keyword>
<comment type="similarity">
    <text evidence="1">Belongs to the LytR/CpsA/Psr (LCP) family.</text>
</comment>
<reference evidence="5" key="1">
    <citation type="submission" date="2021-01" db="EMBL/GenBank/DDBJ databases">
        <title>Genome public.</title>
        <authorList>
            <person name="Liu C."/>
            <person name="Sun Q."/>
        </authorList>
    </citation>
    <scope>NUCLEOTIDE SEQUENCE</scope>
    <source>
        <strain evidence="5">YIM B02565</strain>
    </source>
</reference>
<evidence type="ECO:0000256" key="2">
    <source>
        <dbReference type="SAM" id="Phobius"/>
    </source>
</evidence>
<dbReference type="Proteomes" id="UP000623681">
    <property type="component" value="Unassembled WGS sequence"/>
</dbReference>
<keyword evidence="2" id="KW-0812">Transmembrane</keyword>
<dbReference type="Pfam" id="PF13399">
    <property type="entry name" value="LytR_C"/>
    <property type="match status" value="1"/>
</dbReference>
<sequence length="420" mass="46465">MDGENINAPSNNRKKRKRNKRKRTIVILSILSILITFIVIVAVYLFATLGKFNSAGGVDVAAEDVGSKDPVNILVLGLDIGDPSQPNNEAIKRTDTIMLLHYEPDKKQGTLVSVPRDMLIKVNNKNQKINAAYALGGDKLIKKEVENFLGINVNYIVKIDYDGFRAVIDAIGGIDMEIERNMNYDDPAQNLHIHFKKGETVHLDGQKAEEFFRWRKNNDGTGFANGDLDRIESQHKFINKIVEKCTSPSIIMNFKPLLDTLPKYIKTNMSGSKMISYGLSLKGLDKSKLTMVTLNGTPKTINGQDYLVYNKNNNKDVISALSGSQTAKDSVTKKDLKIKVLNGTKKTGLAGSLATELESKGYTKIDKGNYTEISKSVIKTNDNNIGDLISQDTGIDNIKELTDDNQGYDAVIILGGDFKK</sequence>
<dbReference type="InterPro" id="IPR050922">
    <property type="entry name" value="LytR/CpsA/Psr_CW_biosynth"/>
</dbReference>
<keyword evidence="2" id="KW-0472">Membrane</keyword>
<keyword evidence="2" id="KW-1133">Transmembrane helix</keyword>
<dbReference type="PANTHER" id="PTHR33392:SF6">
    <property type="entry name" value="POLYISOPRENYL-TEICHOIC ACID--PEPTIDOGLYCAN TEICHOIC ACID TRANSFERASE TAGU"/>
    <property type="match status" value="1"/>
</dbReference>
<dbReference type="EMBL" id="JAESWA010000029">
    <property type="protein sequence ID" value="MBL4934036.1"/>
    <property type="molecule type" value="Genomic_DNA"/>
</dbReference>
<dbReference type="RefSeq" id="WP_202769497.1">
    <property type="nucleotide sequence ID" value="NZ_JAESWA010000029.1"/>
</dbReference>
<dbReference type="NCBIfam" id="TIGR00350">
    <property type="entry name" value="lytR_cpsA_psr"/>
    <property type="match status" value="1"/>
</dbReference>
<evidence type="ECO:0000313" key="5">
    <source>
        <dbReference type="EMBL" id="MBL4934036.1"/>
    </source>
</evidence>
<organism evidence="5 6">
    <name type="scientific">Clostridium paridis</name>
    <dbReference type="NCBI Taxonomy" id="2803863"/>
    <lineage>
        <taxon>Bacteria</taxon>
        <taxon>Bacillati</taxon>
        <taxon>Bacillota</taxon>
        <taxon>Clostridia</taxon>
        <taxon>Eubacteriales</taxon>
        <taxon>Clostridiaceae</taxon>
        <taxon>Clostridium</taxon>
    </lineage>
</organism>
<dbReference type="Gene3D" id="3.40.630.190">
    <property type="entry name" value="LCP protein"/>
    <property type="match status" value="1"/>
</dbReference>
<dbReference type="Pfam" id="PF03816">
    <property type="entry name" value="LytR_cpsA_psr"/>
    <property type="match status" value="1"/>
</dbReference>
<evidence type="ECO:0000259" key="3">
    <source>
        <dbReference type="Pfam" id="PF03816"/>
    </source>
</evidence>
<dbReference type="AlphaFoldDB" id="A0A937FKN2"/>
<dbReference type="Gene3D" id="3.30.70.2390">
    <property type="match status" value="1"/>
</dbReference>
<dbReference type="PANTHER" id="PTHR33392">
    <property type="entry name" value="POLYISOPRENYL-TEICHOIC ACID--PEPTIDOGLYCAN TEICHOIC ACID TRANSFERASE TAGU"/>
    <property type="match status" value="1"/>
</dbReference>
<evidence type="ECO:0000313" key="6">
    <source>
        <dbReference type="Proteomes" id="UP000623681"/>
    </source>
</evidence>
<evidence type="ECO:0000256" key="1">
    <source>
        <dbReference type="ARBA" id="ARBA00006068"/>
    </source>
</evidence>
<dbReference type="InterPro" id="IPR027381">
    <property type="entry name" value="LytR/CpsA/Psr_C"/>
</dbReference>
<feature type="domain" description="Cell envelope-related transcriptional attenuator" evidence="3">
    <location>
        <begin position="93"/>
        <end position="245"/>
    </location>
</feature>